<feature type="region of interest" description="Disordered" evidence="1">
    <location>
        <begin position="1729"/>
        <end position="1827"/>
    </location>
</feature>
<dbReference type="Proteomes" id="UP000594260">
    <property type="component" value="Unplaced"/>
</dbReference>
<feature type="compositionally biased region" description="Basic and acidic residues" evidence="1">
    <location>
        <begin position="1753"/>
        <end position="1779"/>
    </location>
</feature>
<dbReference type="GeneID" id="111249685"/>
<feature type="compositionally biased region" description="Polar residues" evidence="1">
    <location>
        <begin position="1127"/>
        <end position="1160"/>
    </location>
</feature>
<accession>A0A7M7K2P5</accession>
<evidence type="ECO:0000313" key="3">
    <source>
        <dbReference type="Proteomes" id="UP000594260"/>
    </source>
</evidence>
<feature type="compositionally biased region" description="Low complexity" evidence="1">
    <location>
        <begin position="1448"/>
        <end position="1465"/>
    </location>
</feature>
<feature type="compositionally biased region" description="Polar residues" evidence="1">
    <location>
        <begin position="1261"/>
        <end position="1279"/>
    </location>
</feature>
<feature type="compositionally biased region" description="Polar residues" evidence="1">
    <location>
        <begin position="1809"/>
        <end position="1827"/>
    </location>
</feature>
<keyword evidence="3" id="KW-1185">Reference proteome</keyword>
<feature type="compositionally biased region" description="Low complexity" evidence="1">
    <location>
        <begin position="155"/>
        <end position="203"/>
    </location>
</feature>
<dbReference type="EnsemblMetazoa" id="XM_022803893">
    <property type="protein sequence ID" value="XP_022659628"/>
    <property type="gene ID" value="LOC111249685"/>
</dbReference>
<organism evidence="2 3">
    <name type="scientific">Varroa destructor</name>
    <name type="common">Honeybee mite</name>
    <dbReference type="NCBI Taxonomy" id="109461"/>
    <lineage>
        <taxon>Eukaryota</taxon>
        <taxon>Metazoa</taxon>
        <taxon>Ecdysozoa</taxon>
        <taxon>Arthropoda</taxon>
        <taxon>Chelicerata</taxon>
        <taxon>Arachnida</taxon>
        <taxon>Acari</taxon>
        <taxon>Parasitiformes</taxon>
        <taxon>Mesostigmata</taxon>
        <taxon>Gamasina</taxon>
        <taxon>Dermanyssoidea</taxon>
        <taxon>Varroidae</taxon>
        <taxon>Varroa</taxon>
    </lineage>
</organism>
<evidence type="ECO:0000313" key="2">
    <source>
        <dbReference type="EnsemblMetazoa" id="XP_022659629"/>
    </source>
</evidence>
<feature type="compositionally biased region" description="Basic and acidic residues" evidence="1">
    <location>
        <begin position="1840"/>
        <end position="1863"/>
    </location>
</feature>
<dbReference type="RefSeq" id="XP_022659630.1">
    <property type="nucleotide sequence ID" value="XM_022803895.1"/>
</dbReference>
<sequence length="2224" mass="245844">MTHLGNTLEENIPPGQERHQQKIRGAKSLLELIERQKRRKALRTQTTAGLQDDQVNVDPYQPRQVVQQKKVSAKTMVSCSSQPCFVQTELRCEKSLTEISNLGSNESHVMIESQVCGTQTFVGSPQRPRSHEICSVPSISPQQSRTESGTRFRMAACTSTSRSPRASSRSPSASTPSKTPRTPLTCSQQTPPSSRTSTTQRSPNINGAPLESPQTPRTPTACERSTGLTTPPRLCRSKSDPSPKKCDLPRKSSKQKPPSPKRSRSSDLLQVKPLVNTYHVITKVPQIRARKGAPRELQSKSIKEAFVWKNYATSHLANNNRKGFKPVNDSPVIQKGLQQQQEYESPNLSPMEKARSEASGSGLPTPHTPPVYSIPPISASNSGRQSVGPCNVHSFSTSYIDRVENLNDPLFEEYQMPCQQQQQRPATQQAKKPLVSTRVHSSPPKKTVSKGIAMYVPLTEGASLTRMTATTPKPPRVRKYNRSEVLAFMKRKRLERRRLMERRNAPLLSSPCSKIGKEKKLPIDSDRSGRTLAEFKPLSQPVKLASEVAEVARNLSNVAFTAKHVHANSPELDRFTRLLNNFDRGVTDLLSKCGFEELYLHEALEKYVAMDMPVKERLEKAMRQFEILLVKLGLRESRLVVEQISTDGSAPSLKTSAETTPSRPRPIMLQNGLQHTPRPQPTLRHSKEYLFSPTEHSPLQVPCEDIVMELNVPTKPRVSVETAVQTESVARDPNFIHEWRDKYLVAGLHSSTPKHPWSTIQEQVSFNNLDLSHISSEEQEEKSSSPHTSDTAISEIDDSAIVQARQVLRQLEVSEMNIGKAQQVLKDIQKIEDNSCVTSKGVHVQDANLEDTKRRSKNKSNINQDSSVEILRESGLRHSHGSISATSRSWSALSVIEGDDILEEAKRVLKELDVTRRSSKFKSRLNVSRNLMDSFEKAALEDSKEVNEPKRITRNVVPKNVQEDKRFAPVTLSCLVSNELDFLEDCNDTLLKMSEVSRAQCYAFAKETNLANQFLKKDQYKSPPRGDEPVEPCSAVPTVNDTLVDELRRSLQEAFDQIEQQSREMSLLKKDMSTSKGESPSKATELLRSPLPTAQFTKTPARSRTLASAALPSEDALLIESGAQEEGSMTSGSAQTASEAKSVTYTNEESSRSASSQMTISVAELKGRDDGSSADYKRLSTLPLQKLRKTSAHEKGDQDSESVSQDTRSRSSDTEKSAKSSVSVSTVKTLNSKLETQDIPVRTKSKSFSPEKGTVDGRESPSLSTLSKRTDSLTSTISTEKVIHDQQRERENENSDIEQETKDMKHQIVADKGQTAKEISPTTSTFPIGSAPLTSRTSLLYENGAGGDPLVSALVEYMERGERLWEEHRSEGFRLLKGVAVGLAAGLSASSDSTLGIASLESFLLSKMPEQPKSTERKDCRSEVQKLLNLLAKRKISQDKVGKEKIASHSTSSSGQQSSSNSSSDESGEVRQGDLKQDDAETHLKINGTKGAIETSVSAAGSKGASLNGSANNSSRSISLGTADLIENADLIRLLIKRNAEVAQKEKFVKYLERERQKIERRSEAIKKREAKLVAEMKAALERERESKISLVRDVLSATNKDTESIESSVEIKERQFRPSPRPMSVRKPRSRADSSGSEDIASMSETDASDIEGSRRALRDEQEREIRQLEKLRKVLETPEATRRPGRKEMLLKRIEVLERLLANNRAAVAMLESATHVMPKIRRPRVAVKEKVERGQESEESDVSVASRDSIASEKIRSAIENDKDEKSSHSCKDISAKAESTTPLATAAGLEKEKSNDADASEKSDSSIASVQSATLSHKSISEKSFSAPTIDLSLGDAKESSNRSEEAAKKSSEEVRTKTIETVPEDPASDTSKSETGSFSVEIQSSPSSSDSPNTKERKVDAAMDKVVQSLKDDTFKEVVKATRVDSHSARMMERLVGEAIGDIFKTNAMKPTESTGSADLVWLSEGLADELSPISSLNGTLARIGQQIFVDDASQQVCIRKIPNKPPPPYTPPKASAASDTTSHQPKAVSIAPSSSLTSEPRQPEPVVPMTLGELQTEASHAAEYLYAQLASGQTLEEASYEHSHCDGVADMAKLQYGEMLFDVAKETAEKMFRVGRNSQNLFLRPLPPKEKQQAFIDALVGAVLAAEKSKSTRPKGIWSYINSRRMDYIDFIMGKEVREEEREWTEYTRCVEQVRDQLVEQVTAHVVDTNVNAVLATL</sequence>
<feature type="compositionally biased region" description="Basic and acidic residues" evidence="1">
    <location>
        <begin position="1653"/>
        <end position="1663"/>
    </location>
</feature>
<feature type="compositionally biased region" description="Low complexity" evidence="1">
    <location>
        <begin position="1219"/>
        <end position="1229"/>
    </location>
</feature>
<dbReference type="PANTHER" id="PTHR24216">
    <property type="entry name" value="PAXILLIN-RELATED"/>
    <property type="match status" value="1"/>
</dbReference>
<protein>
    <submittedName>
        <fullName evidence="2">Uncharacterized protein</fullName>
    </submittedName>
</protein>
<feature type="compositionally biased region" description="Basic and acidic residues" evidence="1">
    <location>
        <begin position="1468"/>
        <end position="1481"/>
    </location>
</feature>
<name>A0A7M7K2P5_VARDE</name>
<evidence type="ECO:0000256" key="1">
    <source>
        <dbReference type="SAM" id="MobiDB-lite"/>
    </source>
</evidence>
<dbReference type="RefSeq" id="XP_022659628.1">
    <property type="nucleotide sequence ID" value="XM_022803893.1"/>
</dbReference>
<feature type="region of interest" description="Disordered" evidence="1">
    <location>
        <begin position="337"/>
        <end position="387"/>
    </location>
</feature>
<feature type="region of interest" description="Disordered" evidence="1">
    <location>
        <begin position="1839"/>
        <end position="1903"/>
    </location>
</feature>
<feature type="compositionally biased region" description="Polar residues" evidence="1">
    <location>
        <begin position="646"/>
        <end position="662"/>
    </location>
</feature>
<feature type="compositionally biased region" description="Basic and acidic residues" evidence="1">
    <location>
        <begin position="1165"/>
        <end position="1178"/>
    </location>
</feature>
<feature type="compositionally biased region" description="Basic and acidic residues" evidence="1">
    <location>
        <begin position="1793"/>
        <end position="1808"/>
    </location>
</feature>
<dbReference type="KEGG" id="vde:111249685"/>
<feature type="compositionally biased region" description="Basic and acidic residues" evidence="1">
    <location>
        <begin position="1281"/>
        <end position="1303"/>
    </location>
</feature>
<dbReference type="InParanoid" id="A0A7M7K2P5"/>
<feature type="region of interest" description="Disordered" evidence="1">
    <location>
        <begin position="417"/>
        <end position="448"/>
    </location>
</feature>
<feature type="region of interest" description="Disordered" evidence="1">
    <location>
        <begin position="2006"/>
        <end position="2052"/>
    </location>
</feature>
<feature type="region of interest" description="Disordered" evidence="1">
    <location>
        <begin position="1124"/>
        <end position="1303"/>
    </location>
</feature>
<feature type="compositionally biased region" description="Basic residues" evidence="1">
    <location>
        <begin position="251"/>
        <end position="263"/>
    </location>
</feature>
<dbReference type="EnsemblMetazoa" id="XM_022803894">
    <property type="protein sequence ID" value="XP_022659629"/>
    <property type="gene ID" value="LOC111249685"/>
</dbReference>
<proteinExistence type="predicted"/>
<feature type="compositionally biased region" description="Basic and acidic residues" evidence="1">
    <location>
        <begin position="1729"/>
        <end position="1739"/>
    </location>
</feature>
<feature type="region of interest" description="Disordered" evidence="1">
    <location>
        <begin position="1069"/>
        <end position="1103"/>
    </location>
</feature>
<feature type="region of interest" description="Disordered" evidence="1">
    <location>
        <begin position="646"/>
        <end position="679"/>
    </location>
</feature>
<dbReference type="EnsemblMetazoa" id="XM_022803892">
    <property type="protein sequence ID" value="XP_022659627"/>
    <property type="gene ID" value="LOC111249685"/>
</dbReference>
<feature type="compositionally biased region" description="Polar residues" evidence="1">
    <location>
        <begin position="2037"/>
        <end position="2046"/>
    </location>
</feature>
<reference evidence="2" key="1">
    <citation type="submission" date="2021-01" db="UniProtKB">
        <authorList>
            <consortium name="EnsemblMetazoa"/>
        </authorList>
    </citation>
    <scope>IDENTIFICATION</scope>
</reference>
<dbReference type="OrthoDB" id="10524159at2759"/>
<feature type="region of interest" description="Disordered" evidence="1">
    <location>
        <begin position="1440"/>
        <end position="1481"/>
    </location>
</feature>
<feature type="region of interest" description="Disordered" evidence="1">
    <location>
        <begin position="1603"/>
        <end position="1663"/>
    </location>
</feature>
<feature type="compositionally biased region" description="Basic and acidic residues" evidence="1">
    <location>
        <begin position="1207"/>
        <end position="1218"/>
    </location>
</feature>
<feature type="compositionally biased region" description="Low complexity" evidence="1">
    <location>
        <begin position="417"/>
        <end position="429"/>
    </location>
</feature>
<feature type="region of interest" description="Disordered" evidence="1">
    <location>
        <begin position="775"/>
        <end position="796"/>
    </location>
</feature>
<feature type="compositionally biased region" description="Polar residues" evidence="1">
    <location>
        <begin position="337"/>
        <end position="348"/>
    </location>
</feature>
<feature type="compositionally biased region" description="Basic and acidic residues" evidence="1">
    <location>
        <begin position="237"/>
        <end position="250"/>
    </location>
</feature>
<feature type="compositionally biased region" description="Low complexity" evidence="1">
    <location>
        <begin position="1882"/>
        <end position="1896"/>
    </location>
</feature>
<dbReference type="PANTHER" id="PTHR24216:SF8">
    <property type="entry name" value="PAXILLIN, ISOFORM F"/>
    <property type="match status" value="1"/>
</dbReference>
<feature type="region of interest" description="Disordered" evidence="1">
    <location>
        <begin position="1"/>
        <end position="22"/>
    </location>
</feature>
<feature type="region of interest" description="Disordered" evidence="1">
    <location>
        <begin position="121"/>
        <end position="268"/>
    </location>
</feature>
<dbReference type="EnsemblMetazoa" id="XM_022803895">
    <property type="protein sequence ID" value="XP_022659630"/>
    <property type="gene ID" value="LOC111249685"/>
</dbReference>
<dbReference type="RefSeq" id="XP_022659629.1">
    <property type="nucleotide sequence ID" value="XM_022803894.1"/>
</dbReference>
<dbReference type="RefSeq" id="XP_022659627.1">
    <property type="nucleotide sequence ID" value="XM_022803892.1"/>
</dbReference>
<feature type="compositionally biased region" description="Polar residues" evidence="1">
    <location>
        <begin position="137"/>
        <end position="149"/>
    </location>
</feature>
<feature type="compositionally biased region" description="Polar residues" evidence="1">
    <location>
        <begin position="1092"/>
        <end position="1103"/>
    </location>
</feature>